<evidence type="ECO:0000256" key="1">
    <source>
        <dbReference type="ARBA" id="ARBA00004651"/>
    </source>
</evidence>
<dbReference type="Proteomes" id="UP000070063">
    <property type="component" value="Unassembled WGS sequence"/>
</dbReference>
<reference evidence="10 11" key="1">
    <citation type="submission" date="2016-01" db="EMBL/GenBank/DDBJ databases">
        <authorList>
            <person name="Mitreva M."/>
            <person name="Pepin K.H."/>
            <person name="Mihindukulasuriya K.A."/>
            <person name="Fulton R."/>
            <person name="Fronick C."/>
            <person name="O'Laughlin M."/>
            <person name="Miner T."/>
            <person name="Herter B."/>
            <person name="Rosa B.A."/>
            <person name="Cordes M."/>
            <person name="Tomlinson C."/>
            <person name="Wollam A."/>
            <person name="Palsikar V.B."/>
            <person name="Mardis E.R."/>
            <person name="Wilson R.K."/>
        </authorList>
    </citation>
    <scope>NUCLEOTIDE SEQUENCE [LARGE SCALE GENOMIC DNA]</scope>
    <source>
        <strain evidence="10 11">MJR7738</strain>
    </source>
</reference>
<keyword evidence="7" id="KW-0406">Ion transport</keyword>
<dbReference type="InterPro" id="IPR002758">
    <property type="entry name" value="Cation_antiport_E"/>
</dbReference>
<proteinExistence type="inferred from homology"/>
<keyword evidence="8 9" id="KW-0472">Membrane</keyword>
<protein>
    <submittedName>
        <fullName evidence="10">Na(+)/H(+) antiporter subunit E1</fullName>
    </submittedName>
</protein>
<evidence type="ECO:0000313" key="10">
    <source>
        <dbReference type="EMBL" id="KXA39139.1"/>
    </source>
</evidence>
<feature type="transmembrane region" description="Helical" evidence="9">
    <location>
        <begin position="30"/>
        <end position="47"/>
    </location>
</feature>
<evidence type="ECO:0000256" key="4">
    <source>
        <dbReference type="ARBA" id="ARBA00022475"/>
    </source>
</evidence>
<feature type="transmembrane region" description="Helical" evidence="9">
    <location>
        <begin position="59"/>
        <end position="82"/>
    </location>
</feature>
<accession>A0ABD4EH68</accession>
<dbReference type="GO" id="GO:0005886">
    <property type="term" value="C:plasma membrane"/>
    <property type="evidence" value="ECO:0007669"/>
    <property type="project" value="UniProtKB-SubCell"/>
</dbReference>
<dbReference type="PANTHER" id="PTHR34584:SF1">
    <property type="entry name" value="NA(+)_H(+) ANTIPORTER SUBUNIT E1"/>
    <property type="match status" value="1"/>
</dbReference>
<keyword evidence="3" id="KW-0050">Antiport</keyword>
<sequence length="161" mass="18388">MMIAFQFIVNLILSVIWLLLTGSYTLNNFVLGLILGALFVFLFSKVLPQHFYLYRVYKIIKLAVVFLIELIKANIDVLKIILRPKINNHPGFFVYNTDLKTDWQIVLLSNLITLTPGTVVLGISDDRTKIYIHAIDFSTKEEEVASIKSSLEKVVREVGNE</sequence>
<dbReference type="GO" id="GO:0015297">
    <property type="term" value="F:antiporter activity"/>
    <property type="evidence" value="ECO:0007669"/>
    <property type="project" value="UniProtKB-KW"/>
</dbReference>
<dbReference type="PIRSF" id="PIRSF019239">
    <property type="entry name" value="MrpE"/>
    <property type="match status" value="1"/>
</dbReference>
<dbReference type="AlphaFoldDB" id="A0ABD4EH68"/>
<evidence type="ECO:0000256" key="2">
    <source>
        <dbReference type="ARBA" id="ARBA00006228"/>
    </source>
</evidence>
<feature type="transmembrane region" description="Helical" evidence="9">
    <location>
        <begin position="102"/>
        <end position="123"/>
    </location>
</feature>
<organism evidence="10 11">
    <name type="scientific">Staphylococcus lugdunensis</name>
    <dbReference type="NCBI Taxonomy" id="28035"/>
    <lineage>
        <taxon>Bacteria</taxon>
        <taxon>Bacillati</taxon>
        <taxon>Bacillota</taxon>
        <taxon>Bacilli</taxon>
        <taxon>Bacillales</taxon>
        <taxon>Staphylococcaceae</taxon>
        <taxon>Staphylococcus</taxon>
    </lineage>
</organism>
<keyword evidence="6 9" id="KW-1133">Transmembrane helix</keyword>
<dbReference type="Pfam" id="PF01899">
    <property type="entry name" value="MNHE"/>
    <property type="match status" value="1"/>
</dbReference>
<evidence type="ECO:0000256" key="3">
    <source>
        <dbReference type="ARBA" id="ARBA00022449"/>
    </source>
</evidence>
<comment type="caution">
    <text evidence="10">The sequence shown here is derived from an EMBL/GenBank/DDBJ whole genome shotgun (WGS) entry which is preliminary data.</text>
</comment>
<gene>
    <name evidence="10" type="ORF">HMPREF3225_00770</name>
</gene>
<evidence type="ECO:0000256" key="5">
    <source>
        <dbReference type="ARBA" id="ARBA00022692"/>
    </source>
</evidence>
<comment type="subcellular location">
    <subcellularLocation>
        <location evidence="1">Cell membrane</location>
        <topology evidence="1">Multi-pass membrane protein</topology>
    </subcellularLocation>
</comment>
<feature type="transmembrane region" description="Helical" evidence="9">
    <location>
        <begin position="7"/>
        <end position="24"/>
    </location>
</feature>
<keyword evidence="4" id="KW-1003">Cell membrane</keyword>
<evidence type="ECO:0000256" key="6">
    <source>
        <dbReference type="ARBA" id="ARBA00022989"/>
    </source>
</evidence>
<evidence type="ECO:0000313" key="11">
    <source>
        <dbReference type="Proteomes" id="UP000070063"/>
    </source>
</evidence>
<evidence type="ECO:0000256" key="9">
    <source>
        <dbReference type="SAM" id="Phobius"/>
    </source>
</evidence>
<dbReference type="EMBL" id="LRQI01000029">
    <property type="protein sequence ID" value="KXA39139.1"/>
    <property type="molecule type" value="Genomic_DNA"/>
</dbReference>
<dbReference type="NCBIfam" id="NF009291">
    <property type="entry name" value="PRK12651.1-1"/>
    <property type="match status" value="1"/>
</dbReference>
<evidence type="ECO:0000256" key="8">
    <source>
        <dbReference type="ARBA" id="ARBA00023136"/>
    </source>
</evidence>
<name>A0ABD4EH68_STALU</name>
<comment type="similarity">
    <text evidence="2">Belongs to the CPA3 antiporters (TC 2.A.63) subunit E family.</text>
</comment>
<dbReference type="PANTHER" id="PTHR34584">
    <property type="entry name" value="NA(+)/H(+) ANTIPORTER SUBUNIT E1"/>
    <property type="match status" value="1"/>
</dbReference>
<evidence type="ECO:0000256" key="7">
    <source>
        <dbReference type="ARBA" id="ARBA00023065"/>
    </source>
</evidence>
<dbReference type="GO" id="GO:0006811">
    <property type="term" value="P:monoatomic ion transport"/>
    <property type="evidence" value="ECO:0007669"/>
    <property type="project" value="UniProtKB-KW"/>
</dbReference>
<keyword evidence="3" id="KW-0813">Transport</keyword>
<keyword evidence="5 9" id="KW-0812">Transmembrane</keyword>